<gene>
    <name evidence="1" type="ORF">BD626DRAFT_522559</name>
</gene>
<protein>
    <submittedName>
        <fullName evidence="1">Uncharacterized protein</fullName>
    </submittedName>
</protein>
<dbReference type="AlphaFoldDB" id="A0A550BTA1"/>
<evidence type="ECO:0000313" key="2">
    <source>
        <dbReference type="Proteomes" id="UP000320762"/>
    </source>
</evidence>
<evidence type="ECO:0000313" key="1">
    <source>
        <dbReference type="EMBL" id="TRM55767.1"/>
    </source>
</evidence>
<organism evidence="1 2">
    <name type="scientific">Schizophyllum amplum</name>
    <dbReference type="NCBI Taxonomy" id="97359"/>
    <lineage>
        <taxon>Eukaryota</taxon>
        <taxon>Fungi</taxon>
        <taxon>Dikarya</taxon>
        <taxon>Basidiomycota</taxon>
        <taxon>Agaricomycotina</taxon>
        <taxon>Agaricomycetes</taxon>
        <taxon>Agaricomycetidae</taxon>
        <taxon>Agaricales</taxon>
        <taxon>Schizophyllaceae</taxon>
        <taxon>Schizophyllum</taxon>
    </lineage>
</organism>
<dbReference type="Proteomes" id="UP000320762">
    <property type="component" value="Unassembled WGS sequence"/>
</dbReference>
<sequence length="54" mass="5976">MHVTADNPEGLLYILEGFAWAADVRLTVTQICPPVVAELFATRQWSLCVRNAST</sequence>
<comment type="caution">
    <text evidence="1">The sequence shown here is derived from an EMBL/GenBank/DDBJ whole genome shotgun (WGS) entry which is preliminary data.</text>
</comment>
<accession>A0A550BTA1</accession>
<keyword evidence="2" id="KW-1185">Reference proteome</keyword>
<proteinExistence type="predicted"/>
<name>A0A550BTA1_9AGAR</name>
<reference evidence="1 2" key="1">
    <citation type="journal article" date="2019" name="New Phytol.">
        <title>Comparative genomics reveals unique wood-decay strategies and fruiting body development in the Schizophyllaceae.</title>
        <authorList>
            <person name="Almasi E."/>
            <person name="Sahu N."/>
            <person name="Krizsan K."/>
            <person name="Balint B."/>
            <person name="Kovacs G.M."/>
            <person name="Kiss B."/>
            <person name="Cseklye J."/>
            <person name="Drula E."/>
            <person name="Henrissat B."/>
            <person name="Nagy I."/>
            <person name="Chovatia M."/>
            <person name="Adam C."/>
            <person name="LaButti K."/>
            <person name="Lipzen A."/>
            <person name="Riley R."/>
            <person name="Grigoriev I.V."/>
            <person name="Nagy L.G."/>
        </authorList>
    </citation>
    <scope>NUCLEOTIDE SEQUENCE [LARGE SCALE GENOMIC DNA]</scope>
    <source>
        <strain evidence="1 2">NL-1724</strain>
    </source>
</reference>
<dbReference type="EMBL" id="VDMD01000096">
    <property type="protein sequence ID" value="TRM55767.1"/>
    <property type="molecule type" value="Genomic_DNA"/>
</dbReference>